<keyword evidence="1" id="KW-0812">Transmembrane</keyword>
<dbReference type="OrthoDB" id="5457515at2"/>
<proteinExistence type="predicted"/>
<sequence length="105" mass="11461">MTTRRDVLGRGCLWASLAALYILLGMKLFVAIREGLWLDWPLGNFVPDAVVRWVFVRPDAATRTVLAWLLGQDVLYYVAAVALVLWGMTLLGGASGAGNSDPSPR</sequence>
<dbReference type="AlphaFoldDB" id="I2Q0I4"/>
<protein>
    <submittedName>
        <fullName evidence="2">Uncharacterized protein</fullName>
    </submittedName>
</protein>
<reference evidence="2" key="1">
    <citation type="submission" date="2011-11" db="EMBL/GenBank/DDBJ databases">
        <title>Improved High-Quality Draft sequence of Desulfovibrio sp. U5L.</title>
        <authorList>
            <consortium name="US DOE Joint Genome Institute"/>
            <person name="Lucas S."/>
            <person name="Han J."/>
            <person name="Lapidus A."/>
            <person name="Cheng J.-F."/>
            <person name="Goodwin L."/>
            <person name="Pitluck S."/>
            <person name="Peters L."/>
            <person name="Ovchinnikova G."/>
            <person name="Held B."/>
            <person name="Detter J.C."/>
            <person name="Han C."/>
            <person name="Tapia R."/>
            <person name="Land M."/>
            <person name="Hauser L."/>
            <person name="Kyrpides N."/>
            <person name="Ivanova N."/>
            <person name="Pagani I."/>
            <person name="Gabster J."/>
            <person name="Walker C."/>
            <person name="Stolyar S."/>
            <person name="Stahl D."/>
            <person name="Arkin A."/>
            <person name="Dehal P."/>
            <person name="Hazen T."/>
            <person name="Woyke T."/>
        </authorList>
    </citation>
    <scope>NUCLEOTIDE SEQUENCE [LARGE SCALE GENOMIC DNA]</scope>
    <source>
        <strain evidence="2">U5L</strain>
    </source>
</reference>
<keyword evidence="1" id="KW-1133">Transmembrane helix</keyword>
<feature type="transmembrane region" description="Helical" evidence="1">
    <location>
        <begin position="12"/>
        <end position="32"/>
    </location>
</feature>
<dbReference type="EMBL" id="JH600068">
    <property type="protein sequence ID" value="EIG53290.1"/>
    <property type="molecule type" value="Genomic_DNA"/>
</dbReference>
<dbReference type="HOGENOM" id="CLU_2232239_0_0_7"/>
<keyword evidence="1" id="KW-0472">Membrane</keyword>
<evidence type="ECO:0000256" key="1">
    <source>
        <dbReference type="SAM" id="Phobius"/>
    </source>
</evidence>
<gene>
    <name evidence="2" type="ORF">DesU5LDRAFT_1609</name>
</gene>
<evidence type="ECO:0000313" key="2">
    <source>
        <dbReference type="EMBL" id="EIG53290.1"/>
    </source>
</evidence>
<dbReference type="STRING" id="596152.DesU5LDRAFT_1609"/>
<dbReference type="eggNOG" id="ENOG503184S">
    <property type="taxonomic scope" value="Bacteria"/>
</dbReference>
<name>I2Q0I4_9BACT</name>
<organism evidence="2">
    <name type="scientific">Desulfovibrio sp. U5L</name>
    <dbReference type="NCBI Taxonomy" id="596152"/>
    <lineage>
        <taxon>Bacteria</taxon>
        <taxon>Pseudomonadati</taxon>
        <taxon>Thermodesulfobacteriota</taxon>
        <taxon>Desulfovibrionia</taxon>
        <taxon>Desulfovibrionales</taxon>
        <taxon>Desulfovibrionaceae</taxon>
        <taxon>Desulfovibrio</taxon>
    </lineage>
</organism>
<feature type="transmembrane region" description="Helical" evidence="1">
    <location>
        <begin position="74"/>
        <end position="97"/>
    </location>
</feature>
<accession>I2Q0I4</accession>